<dbReference type="InterPro" id="IPR051019">
    <property type="entry name" value="VLCFA-Steroid_DH"/>
</dbReference>
<comment type="similarity">
    <text evidence="1">Belongs to the short-chain dehydrogenases/reductases (SDR) family.</text>
</comment>
<dbReference type="SUPFAM" id="SSF51735">
    <property type="entry name" value="NAD(P)-binding Rossmann-fold domains"/>
    <property type="match status" value="1"/>
</dbReference>
<organism evidence="4 5">
    <name type="scientific">Chlorella ohadii</name>
    <dbReference type="NCBI Taxonomy" id="2649997"/>
    <lineage>
        <taxon>Eukaryota</taxon>
        <taxon>Viridiplantae</taxon>
        <taxon>Chlorophyta</taxon>
        <taxon>core chlorophytes</taxon>
        <taxon>Trebouxiophyceae</taxon>
        <taxon>Chlorellales</taxon>
        <taxon>Chlorellaceae</taxon>
        <taxon>Chlorella clade</taxon>
        <taxon>Chlorella</taxon>
    </lineage>
</organism>
<evidence type="ECO:0000256" key="2">
    <source>
        <dbReference type="ARBA" id="ARBA00023002"/>
    </source>
</evidence>
<protein>
    <submittedName>
        <fullName evidence="4">Uncharacterized protein</fullName>
    </submittedName>
</protein>
<accession>A0AAD5H9Q7</accession>
<comment type="caution">
    <text evidence="4">The sequence shown here is derived from an EMBL/GenBank/DDBJ whole genome shotgun (WGS) entry which is preliminary data.</text>
</comment>
<evidence type="ECO:0000256" key="3">
    <source>
        <dbReference type="SAM" id="MobiDB-lite"/>
    </source>
</evidence>
<dbReference type="Pfam" id="PF00106">
    <property type="entry name" value="adh_short"/>
    <property type="match status" value="2"/>
</dbReference>
<keyword evidence="5" id="KW-1185">Reference proteome</keyword>
<dbReference type="GO" id="GO:0016491">
    <property type="term" value="F:oxidoreductase activity"/>
    <property type="evidence" value="ECO:0007669"/>
    <property type="project" value="UniProtKB-KW"/>
</dbReference>
<name>A0AAD5H9Q7_9CHLO</name>
<dbReference type="PANTHER" id="PTHR43899">
    <property type="entry name" value="RH59310P"/>
    <property type="match status" value="1"/>
</dbReference>
<gene>
    <name evidence="4" type="ORF">COHA_000861</name>
</gene>
<dbReference type="InterPro" id="IPR002347">
    <property type="entry name" value="SDR_fam"/>
</dbReference>
<dbReference type="PANTHER" id="PTHR43899:SF13">
    <property type="entry name" value="RH59310P"/>
    <property type="match status" value="1"/>
</dbReference>
<reference evidence="4" key="1">
    <citation type="submission" date="2020-11" db="EMBL/GenBank/DDBJ databases">
        <title>Chlorella ohadii genome sequencing and assembly.</title>
        <authorList>
            <person name="Murik O."/>
            <person name="Treves H."/>
            <person name="Kedem I."/>
            <person name="Shotland Y."/>
            <person name="Kaplan A."/>
        </authorList>
    </citation>
    <scope>NUCLEOTIDE SEQUENCE</scope>
    <source>
        <strain evidence="4">1</strain>
    </source>
</reference>
<evidence type="ECO:0000313" key="5">
    <source>
        <dbReference type="Proteomes" id="UP001205105"/>
    </source>
</evidence>
<dbReference type="PRINTS" id="PR00081">
    <property type="entry name" value="GDHRDH"/>
</dbReference>
<dbReference type="EMBL" id="JADXDR010000015">
    <property type="protein sequence ID" value="KAI7845572.1"/>
    <property type="molecule type" value="Genomic_DNA"/>
</dbReference>
<proteinExistence type="inferred from homology"/>
<keyword evidence="2" id="KW-0560">Oxidoreductase</keyword>
<dbReference type="Proteomes" id="UP001205105">
    <property type="component" value="Unassembled WGS sequence"/>
</dbReference>
<feature type="region of interest" description="Disordered" evidence="3">
    <location>
        <begin position="302"/>
        <end position="321"/>
    </location>
</feature>
<dbReference type="AlphaFoldDB" id="A0AAD5H9Q7"/>
<dbReference type="Gene3D" id="3.40.50.720">
    <property type="entry name" value="NAD(P)-binding Rossmann-like Domain"/>
    <property type="match status" value="2"/>
</dbReference>
<evidence type="ECO:0000256" key="1">
    <source>
        <dbReference type="ARBA" id="ARBA00006484"/>
    </source>
</evidence>
<feature type="compositionally biased region" description="Basic residues" evidence="3">
    <location>
        <begin position="311"/>
        <end position="321"/>
    </location>
</feature>
<evidence type="ECO:0000313" key="4">
    <source>
        <dbReference type="EMBL" id="KAI7845572.1"/>
    </source>
</evidence>
<sequence length="321" mass="34849">MLGPAAIPEVGLRAQALLQAALATGQARSDVLVGGMALLLVWLTARAVASIVRFVHMYYLRPAIDPRTFGSWAVVTGASEGIGRALSNLLAEKGVNIVLVSLPEPRLHEAAAELESKYGVKTRTVPIDLCRNVGPATFATIRAALEGIEVGTLVNCAGMYQPPAFLEELPDQRIQDMLIINSYVPTMVSYAATKAYLDNLSRSLDAEYAPFGVRVQCIWAAFVATRMTPNLTPSAMCPGPAAWAAAAMRQFGRETVIDPYPLHALVMDAGFKLMPKLSHRNTRRYSDEGRERELRAAGKVMASIQVQGHSPTRHGSPRRRK</sequence>
<dbReference type="InterPro" id="IPR036291">
    <property type="entry name" value="NAD(P)-bd_dom_sf"/>
</dbReference>